<dbReference type="OrthoDB" id="3034873at2759"/>
<feature type="compositionally biased region" description="Basic and acidic residues" evidence="4">
    <location>
        <begin position="31"/>
        <end position="43"/>
    </location>
</feature>
<keyword evidence="5" id="KW-0472">Membrane</keyword>
<dbReference type="EMBL" id="AMYD01001032">
    <property type="protein sequence ID" value="EQB54950.1"/>
    <property type="molecule type" value="Genomic_DNA"/>
</dbReference>
<evidence type="ECO:0000256" key="3">
    <source>
        <dbReference type="PROSITE-ProRule" id="PRU00023"/>
    </source>
</evidence>
<feature type="compositionally biased region" description="Basic and acidic residues" evidence="4">
    <location>
        <begin position="333"/>
        <end position="365"/>
    </location>
</feature>
<evidence type="ECO:0000313" key="6">
    <source>
        <dbReference type="EMBL" id="EQB54950.1"/>
    </source>
</evidence>
<keyword evidence="5" id="KW-1133">Transmembrane helix</keyword>
<dbReference type="Gene3D" id="1.25.40.20">
    <property type="entry name" value="Ankyrin repeat-containing domain"/>
    <property type="match status" value="3"/>
</dbReference>
<dbReference type="PANTHER" id="PTHR24198:SF165">
    <property type="entry name" value="ANKYRIN REPEAT-CONTAINING PROTEIN-RELATED"/>
    <property type="match status" value="1"/>
</dbReference>
<dbReference type="AlphaFoldDB" id="T0M2I6"/>
<organism evidence="6 7">
    <name type="scientific">Colletotrichum gloeosporioides (strain Cg-14)</name>
    <name type="common">Anthracnose fungus</name>
    <name type="synonym">Glomerella cingulata</name>
    <dbReference type="NCBI Taxonomy" id="1237896"/>
    <lineage>
        <taxon>Eukaryota</taxon>
        <taxon>Fungi</taxon>
        <taxon>Dikarya</taxon>
        <taxon>Ascomycota</taxon>
        <taxon>Pezizomycotina</taxon>
        <taxon>Sordariomycetes</taxon>
        <taxon>Hypocreomycetidae</taxon>
        <taxon>Glomerellales</taxon>
        <taxon>Glomerellaceae</taxon>
        <taxon>Colletotrichum</taxon>
        <taxon>Colletotrichum gloeosporioides species complex</taxon>
    </lineage>
</organism>
<feature type="compositionally biased region" description="Acidic residues" evidence="4">
    <location>
        <begin position="104"/>
        <end position="117"/>
    </location>
</feature>
<feature type="compositionally biased region" description="Polar residues" evidence="4">
    <location>
        <begin position="375"/>
        <end position="385"/>
    </location>
</feature>
<feature type="region of interest" description="Disordered" evidence="4">
    <location>
        <begin position="31"/>
        <end position="130"/>
    </location>
</feature>
<feature type="compositionally biased region" description="Polar residues" evidence="4">
    <location>
        <begin position="304"/>
        <end position="332"/>
    </location>
</feature>
<feature type="compositionally biased region" description="Polar residues" evidence="4">
    <location>
        <begin position="1017"/>
        <end position="1044"/>
    </location>
</feature>
<name>T0M2I6_COLGC</name>
<feature type="region of interest" description="Disordered" evidence="4">
    <location>
        <begin position="1000"/>
        <end position="1044"/>
    </location>
</feature>
<evidence type="ECO:0000256" key="2">
    <source>
        <dbReference type="ARBA" id="ARBA00023043"/>
    </source>
</evidence>
<dbReference type="HOGENOM" id="CLU_278616_0_0_1"/>
<feature type="compositionally biased region" description="Basic and acidic residues" evidence="4">
    <location>
        <begin position="285"/>
        <end position="298"/>
    </location>
</feature>
<proteinExistence type="predicted"/>
<dbReference type="Pfam" id="PF12796">
    <property type="entry name" value="Ank_2"/>
    <property type="match status" value="1"/>
</dbReference>
<feature type="repeat" description="ANK" evidence="3">
    <location>
        <begin position="618"/>
        <end position="650"/>
    </location>
</feature>
<feature type="transmembrane region" description="Helical" evidence="5">
    <location>
        <begin position="862"/>
        <end position="885"/>
    </location>
</feature>
<evidence type="ECO:0000256" key="1">
    <source>
        <dbReference type="ARBA" id="ARBA00022737"/>
    </source>
</evidence>
<feature type="compositionally biased region" description="Basic and acidic residues" evidence="4">
    <location>
        <begin position="261"/>
        <end position="272"/>
    </location>
</feature>
<comment type="caution">
    <text evidence="6">The sequence shown here is derived from an EMBL/GenBank/DDBJ whole genome shotgun (WGS) entry which is preliminary data.</text>
</comment>
<dbReference type="Proteomes" id="UP000015530">
    <property type="component" value="Unassembled WGS sequence"/>
</dbReference>
<dbReference type="PANTHER" id="PTHR24198">
    <property type="entry name" value="ANKYRIN REPEAT AND PROTEIN KINASE DOMAIN-CONTAINING PROTEIN"/>
    <property type="match status" value="1"/>
</dbReference>
<protein>
    <submittedName>
        <fullName evidence="6">Uncharacterized protein</fullName>
    </submittedName>
</protein>
<feature type="repeat" description="ANK" evidence="3">
    <location>
        <begin position="692"/>
        <end position="724"/>
    </location>
</feature>
<dbReference type="InterPro" id="IPR002110">
    <property type="entry name" value="Ankyrin_rpt"/>
</dbReference>
<keyword evidence="1" id="KW-0677">Repeat</keyword>
<dbReference type="STRING" id="1237896.T0M2I6"/>
<evidence type="ECO:0000256" key="4">
    <source>
        <dbReference type="SAM" id="MobiDB-lite"/>
    </source>
</evidence>
<dbReference type="InterPro" id="IPR036770">
    <property type="entry name" value="Ankyrin_rpt-contain_sf"/>
</dbReference>
<reference evidence="7" key="1">
    <citation type="journal article" date="2013" name="Mol. Plant Microbe Interact.">
        <title>Global aspects of pacC regulation of pathogenicity genes in Colletotrichum gloeosporioides as revealed by transcriptome analysis.</title>
        <authorList>
            <person name="Alkan N."/>
            <person name="Meng X."/>
            <person name="Friedlander G."/>
            <person name="Reuveni E."/>
            <person name="Sukno S."/>
            <person name="Sherman A."/>
            <person name="Thon M."/>
            <person name="Fluhr R."/>
            <person name="Prusky D."/>
        </authorList>
    </citation>
    <scope>NUCLEOTIDE SEQUENCE [LARGE SCALE GENOMIC DNA]</scope>
    <source>
        <strain evidence="7">Cg-14</strain>
    </source>
</reference>
<feature type="region of interest" description="Disordered" evidence="4">
    <location>
        <begin position="246"/>
        <end position="413"/>
    </location>
</feature>
<keyword evidence="2 3" id="KW-0040">ANK repeat</keyword>
<feature type="region of interest" description="Disordered" evidence="4">
    <location>
        <begin position="206"/>
        <end position="225"/>
    </location>
</feature>
<dbReference type="SMART" id="SM00248">
    <property type="entry name" value="ANK"/>
    <property type="match status" value="5"/>
</dbReference>
<accession>T0M2I6</accession>
<feature type="compositionally biased region" description="Polar residues" evidence="4">
    <location>
        <begin position="273"/>
        <end position="284"/>
    </location>
</feature>
<evidence type="ECO:0000313" key="7">
    <source>
        <dbReference type="Proteomes" id="UP000015530"/>
    </source>
</evidence>
<feature type="compositionally biased region" description="Acidic residues" evidence="4">
    <location>
        <begin position="66"/>
        <end position="87"/>
    </location>
</feature>
<gene>
    <name evidence="6" type="ORF">CGLO_05164</name>
</gene>
<dbReference type="PROSITE" id="PS50088">
    <property type="entry name" value="ANK_REPEAT"/>
    <property type="match status" value="2"/>
</dbReference>
<dbReference type="SUPFAM" id="SSF48403">
    <property type="entry name" value="Ankyrin repeat"/>
    <property type="match status" value="1"/>
</dbReference>
<evidence type="ECO:0000256" key="5">
    <source>
        <dbReference type="SAM" id="Phobius"/>
    </source>
</evidence>
<keyword evidence="5" id="KW-0812">Transmembrane</keyword>
<dbReference type="PROSITE" id="PS50297">
    <property type="entry name" value="ANK_REP_REGION"/>
    <property type="match status" value="2"/>
</dbReference>
<sequence>MASTPPVSSMPRSKFEKGILRDSGLGFLERESVSSTDGDRAFEPFEEVSDCSTVDSDDTLPTGFAEDTESIDLTPNDEEDDLDDTDAIDLLRSTEDSGNFPFGEVEDVSEPEDLFDEVSDRSESDYPVNNVDSKEIITGSETDFKSDETSKITASEAVPKTIEETFLQTGAEAAKETIAEAASKQVAEAISETAAEAVSETVSEKVAERVTESTPDATLKKNSERFPQIDGDVAHAGQMQAQEILSDGLLPDPTPVVDKMTTADDKIERNELSKNNSLLNTSTDESYKEISNFKDDHPVPNYIIISNTGTKPNNDGTKHVSFSESAQISATTRSDKASRRDGHRTSLPLKEPEVGGKRPKTDKPQSKKKVAIEAPTNTGSKSTPKTFKKPAAPSSKKEETTRKRRARPEKRELPSINVEKLMDTYQLEASSTATSEIGEEAKSRIVQFFLLMPSITTVQNFLTERCREGKTAAVRVMLENIPSHKKTRSFFRRPVWACIKGGSSRHNKCLRALIEAGAKINYRNKKTGKTTIQVAVEHEYFKGYTNLIWLLMSSKEAEPNVKDSTGDCAMTQLFSGAEMAQTGGPRNLAPTPLSKYRLAAMAILLQHETDVNSTQPGTGNSPLHLAVRRQDELAVAMLLYKKAKVNATTKWGISPLNITANQFRGSLNSNHAQILDLLLREGAAVNEPSGSDKRTALHRAVASGTAQAVEILLRYHADPDIKDRSGKSARDLAVEHAASLTQDVNKTYDTRIDDHMEIMERLFDGCKPEWPMNKGKCPVDMACRGEGVDGVAFFKELFSMGLQPDAKFGDTGSIADIIEKHGSSTLKKLLIKQAGGTKGKCYKACVSSPVGLVLMLSSSSTFVVVSVTVFVGVVSIVLVVLVLLIHISPMLLGALACTFMDNGDTRSLTLRKLMTRHENFKDLLADAAPQFQKKPLIFLATCIGFNRQYVATMADFTSIRAFLLLPASSNITIQFTVETPYGLIVEFKTGEKLRVRLKDNTSATNSQDAPDYAPNIQPGTQPTGSPRSHLESTPTVDTGSDHQSSNTGYGYAIFTDGGTSGLWYMSNWPGNDPGIDNHIDIDDLEDRYPAAWLQAFARWIQQFDDSFTKGECHFSSFGVLFPRDQLLILLGKFV</sequence>